<proteinExistence type="predicted"/>
<organism evidence="1 2">
    <name type="scientific">Sinanodonta woodiana</name>
    <name type="common">Chinese pond mussel</name>
    <name type="synonym">Anodonta woodiana</name>
    <dbReference type="NCBI Taxonomy" id="1069815"/>
    <lineage>
        <taxon>Eukaryota</taxon>
        <taxon>Metazoa</taxon>
        <taxon>Spiralia</taxon>
        <taxon>Lophotrochozoa</taxon>
        <taxon>Mollusca</taxon>
        <taxon>Bivalvia</taxon>
        <taxon>Autobranchia</taxon>
        <taxon>Heteroconchia</taxon>
        <taxon>Palaeoheterodonta</taxon>
        <taxon>Unionida</taxon>
        <taxon>Unionoidea</taxon>
        <taxon>Unionidae</taxon>
        <taxon>Unioninae</taxon>
        <taxon>Sinanodonta</taxon>
    </lineage>
</organism>
<sequence length="175" mass="19725">MFGVDLVSSGHSSYLIVEECDSTPNPSTILGASDDRVCIARLFHSDNRTEIEICLYKDSFNSITGQSGTTHHPLAMSRPCETDRPVRYWISQKEYEIASRNGGSDEFVTPAVPQSSDADRTFVNINVSNSSSEHVVVQPSDLLFLPYSRFNFPRPYKFIFSTRKHFLPRQAELTP</sequence>
<keyword evidence="2" id="KW-1185">Reference proteome</keyword>
<dbReference type="AlphaFoldDB" id="A0ABD3UVR8"/>
<accession>A0ABD3UVR8</accession>
<gene>
    <name evidence="1" type="ORF">ACJMK2_016137</name>
</gene>
<reference evidence="1 2" key="1">
    <citation type="submission" date="2024-11" db="EMBL/GenBank/DDBJ databases">
        <title>Chromosome-level genome assembly of the freshwater bivalve Anodonta woodiana.</title>
        <authorList>
            <person name="Chen X."/>
        </authorList>
    </citation>
    <scope>NUCLEOTIDE SEQUENCE [LARGE SCALE GENOMIC DNA]</scope>
    <source>
        <strain evidence="1">MN2024</strain>
        <tissue evidence="1">Gills</tissue>
    </source>
</reference>
<protein>
    <submittedName>
        <fullName evidence="1">Uncharacterized protein</fullName>
    </submittedName>
</protein>
<evidence type="ECO:0000313" key="2">
    <source>
        <dbReference type="Proteomes" id="UP001634394"/>
    </source>
</evidence>
<dbReference type="EMBL" id="JBJQND010000015">
    <property type="protein sequence ID" value="KAL3852508.1"/>
    <property type="molecule type" value="Genomic_DNA"/>
</dbReference>
<evidence type="ECO:0000313" key="1">
    <source>
        <dbReference type="EMBL" id="KAL3852508.1"/>
    </source>
</evidence>
<name>A0ABD3UVR8_SINWO</name>
<comment type="caution">
    <text evidence="1">The sequence shown here is derived from an EMBL/GenBank/DDBJ whole genome shotgun (WGS) entry which is preliminary data.</text>
</comment>
<dbReference type="Proteomes" id="UP001634394">
    <property type="component" value="Unassembled WGS sequence"/>
</dbReference>